<organism evidence="2 3">
    <name type="scientific">Pseudonocardia hydrocarbonoxydans</name>
    <dbReference type="NCBI Taxonomy" id="76726"/>
    <lineage>
        <taxon>Bacteria</taxon>
        <taxon>Bacillati</taxon>
        <taxon>Actinomycetota</taxon>
        <taxon>Actinomycetes</taxon>
        <taxon>Pseudonocardiales</taxon>
        <taxon>Pseudonocardiaceae</taxon>
        <taxon>Pseudonocardia</taxon>
    </lineage>
</organism>
<comment type="caution">
    <text evidence="2">The sequence shown here is derived from an EMBL/GenBank/DDBJ whole genome shotgun (WGS) entry which is preliminary data.</text>
</comment>
<keyword evidence="1" id="KW-0812">Transmembrane</keyword>
<sequence>MTITLIVAGVVMIALIAVVVGIVDAAHARAWREIAAMRREQWMARQPEFHGVDTDAWDED</sequence>
<reference evidence="2 3" key="1">
    <citation type="submission" date="2019-06" db="EMBL/GenBank/DDBJ databases">
        <title>Whole genome shotgun sequence of Pseudonocardia hydrocarbonoxydans NBRC 14498.</title>
        <authorList>
            <person name="Hosoyama A."/>
            <person name="Uohara A."/>
            <person name="Ohji S."/>
            <person name="Ichikawa N."/>
        </authorList>
    </citation>
    <scope>NUCLEOTIDE SEQUENCE [LARGE SCALE GENOMIC DNA]</scope>
    <source>
        <strain evidence="2 3">NBRC 14498</strain>
    </source>
</reference>
<dbReference type="Proteomes" id="UP000320338">
    <property type="component" value="Unassembled WGS sequence"/>
</dbReference>
<protein>
    <submittedName>
        <fullName evidence="2">Uncharacterized protein</fullName>
    </submittedName>
</protein>
<dbReference type="EMBL" id="BJNG01000061">
    <property type="protein sequence ID" value="GEC22856.1"/>
    <property type="molecule type" value="Genomic_DNA"/>
</dbReference>
<accession>A0A4Y3WZI1</accession>
<dbReference type="RefSeq" id="WP_141282721.1">
    <property type="nucleotide sequence ID" value="NZ_BAAARZ010000029.1"/>
</dbReference>
<feature type="transmembrane region" description="Helical" evidence="1">
    <location>
        <begin position="6"/>
        <end position="28"/>
    </location>
</feature>
<dbReference type="AlphaFoldDB" id="A0A4Y3WZI1"/>
<evidence type="ECO:0000313" key="3">
    <source>
        <dbReference type="Proteomes" id="UP000320338"/>
    </source>
</evidence>
<keyword evidence="1" id="KW-1133">Transmembrane helix</keyword>
<keyword evidence="1" id="KW-0472">Membrane</keyword>
<evidence type="ECO:0000313" key="2">
    <source>
        <dbReference type="EMBL" id="GEC22856.1"/>
    </source>
</evidence>
<evidence type="ECO:0000256" key="1">
    <source>
        <dbReference type="SAM" id="Phobius"/>
    </source>
</evidence>
<gene>
    <name evidence="2" type="ORF">PHY01_51390</name>
</gene>
<name>A0A4Y3WZI1_9PSEU</name>
<proteinExistence type="predicted"/>
<keyword evidence="3" id="KW-1185">Reference proteome</keyword>